<dbReference type="Proteomes" id="UP000177230">
    <property type="component" value="Unassembled WGS sequence"/>
</dbReference>
<dbReference type="GO" id="GO:0006412">
    <property type="term" value="P:translation"/>
    <property type="evidence" value="ECO:0007669"/>
    <property type="project" value="UniProtKB-UniRule"/>
</dbReference>
<sequence length="91" mass="10262">MAEIKKVVKKKKSSVTKRARQALARRKSNSAVKSKMRKVVKKFKVEGKTPELLSTAYSEIDLAAKKGTIHKRTAARQKSRLAKTVNKKQPE</sequence>
<dbReference type="SUPFAM" id="SSF46992">
    <property type="entry name" value="Ribosomal protein S20"/>
    <property type="match status" value="1"/>
</dbReference>
<feature type="compositionally biased region" description="Basic residues" evidence="8">
    <location>
        <begin position="71"/>
        <end position="81"/>
    </location>
</feature>
<evidence type="ECO:0000256" key="7">
    <source>
        <dbReference type="HAMAP-Rule" id="MF_00500"/>
    </source>
</evidence>
<dbReference type="GO" id="GO:0015935">
    <property type="term" value="C:small ribosomal subunit"/>
    <property type="evidence" value="ECO:0007669"/>
    <property type="project" value="TreeGrafter"/>
</dbReference>
<evidence type="ECO:0000313" key="9">
    <source>
        <dbReference type="EMBL" id="OGF13268.1"/>
    </source>
</evidence>
<dbReference type="AlphaFoldDB" id="A0A1F5RFX2"/>
<accession>A0A1F5RFX2</accession>
<comment type="function">
    <text evidence="7">Binds directly to 16S ribosomal RNA.</text>
</comment>
<evidence type="ECO:0000256" key="1">
    <source>
        <dbReference type="ARBA" id="ARBA00007634"/>
    </source>
</evidence>
<evidence type="ECO:0000256" key="6">
    <source>
        <dbReference type="ARBA" id="ARBA00035136"/>
    </source>
</evidence>
<evidence type="ECO:0000256" key="5">
    <source>
        <dbReference type="ARBA" id="ARBA00023274"/>
    </source>
</evidence>
<feature type="compositionally biased region" description="Basic residues" evidence="8">
    <location>
        <begin position="7"/>
        <end position="35"/>
    </location>
</feature>
<dbReference type="InterPro" id="IPR036510">
    <property type="entry name" value="Ribosomal_bS20_sf"/>
</dbReference>
<dbReference type="Pfam" id="PF01649">
    <property type="entry name" value="Ribosomal_S20p"/>
    <property type="match status" value="1"/>
</dbReference>
<evidence type="ECO:0000256" key="8">
    <source>
        <dbReference type="SAM" id="MobiDB-lite"/>
    </source>
</evidence>
<dbReference type="InterPro" id="IPR002583">
    <property type="entry name" value="Ribosomal_bS20"/>
</dbReference>
<evidence type="ECO:0000256" key="2">
    <source>
        <dbReference type="ARBA" id="ARBA00022730"/>
    </source>
</evidence>
<dbReference type="EMBL" id="MFFM01000022">
    <property type="protein sequence ID" value="OGF13268.1"/>
    <property type="molecule type" value="Genomic_DNA"/>
</dbReference>
<dbReference type="PANTHER" id="PTHR33398">
    <property type="entry name" value="30S RIBOSOMAL PROTEIN S20"/>
    <property type="match status" value="1"/>
</dbReference>
<keyword evidence="3 7" id="KW-0694">RNA-binding</keyword>
<keyword evidence="2 7" id="KW-0699">rRNA-binding</keyword>
<evidence type="ECO:0000313" key="10">
    <source>
        <dbReference type="Proteomes" id="UP000177230"/>
    </source>
</evidence>
<keyword evidence="5 7" id="KW-0687">Ribonucleoprotein</keyword>
<gene>
    <name evidence="7" type="primary">rpsT</name>
    <name evidence="9" type="ORF">A2024_04565</name>
</gene>
<comment type="similarity">
    <text evidence="1 7">Belongs to the bacterial ribosomal protein bS20 family.</text>
</comment>
<dbReference type="NCBIfam" id="TIGR00029">
    <property type="entry name" value="S20"/>
    <property type="match status" value="1"/>
</dbReference>
<organism evidence="9 10">
    <name type="scientific">Candidatus Edwardsbacteria bacterium GWF2_54_11</name>
    <dbReference type="NCBI Taxonomy" id="1817851"/>
    <lineage>
        <taxon>Bacteria</taxon>
        <taxon>Candidatus Edwardsiibacteriota</taxon>
    </lineage>
</organism>
<evidence type="ECO:0000256" key="3">
    <source>
        <dbReference type="ARBA" id="ARBA00022884"/>
    </source>
</evidence>
<comment type="caution">
    <text evidence="9">The sequence shown here is derived from an EMBL/GenBank/DDBJ whole genome shotgun (WGS) entry which is preliminary data.</text>
</comment>
<dbReference type="Gene3D" id="1.20.58.110">
    <property type="entry name" value="Ribosomal protein S20"/>
    <property type="match status" value="1"/>
</dbReference>
<dbReference type="GO" id="GO:0003735">
    <property type="term" value="F:structural constituent of ribosome"/>
    <property type="evidence" value="ECO:0007669"/>
    <property type="project" value="InterPro"/>
</dbReference>
<name>A0A1F5RFX2_9BACT</name>
<dbReference type="GO" id="GO:0070181">
    <property type="term" value="F:small ribosomal subunit rRNA binding"/>
    <property type="evidence" value="ECO:0007669"/>
    <property type="project" value="TreeGrafter"/>
</dbReference>
<protein>
    <recommendedName>
        <fullName evidence="6 7">Small ribosomal subunit protein bS20</fullName>
    </recommendedName>
</protein>
<reference evidence="9 10" key="1">
    <citation type="journal article" date="2016" name="Nat. Commun.">
        <title>Thousands of microbial genomes shed light on interconnected biogeochemical processes in an aquifer system.</title>
        <authorList>
            <person name="Anantharaman K."/>
            <person name="Brown C.T."/>
            <person name="Hug L.A."/>
            <person name="Sharon I."/>
            <person name="Castelle C.J."/>
            <person name="Probst A.J."/>
            <person name="Thomas B.C."/>
            <person name="Singh A."/>
            <person name="Wilkins M.J."/>
            <person name="Karaoz U."/>
            <person name="Brodie E.L."/>
            <person name="Williams K.H."/>
            <person name="Hubbard S.S."/>
            <person name="Banfield J.F."/>
        </authorList>
    </citation>
    <scope>NUCLEOTIDE SEQUENCE [LARGE SCALE GENOMIC DNA]</scope>
</reference>
<feature type="region of interest" description="Disordered" evidence="8">
    <location>
        <begin position="71"/>
        <end position="91"/>
    </location>
</feature>
<keyword evidence="4 7" id="KW-0689">Ribosomal protein</keyword>
<proteinExistence type="inferred from homology"/>
<evidence type="ECO:0000256" key="4">
    <source>
        <dbReference type="ARBA" id="ARBA00022980"/>
    </source>
</evidence>
<dbReference type="PANTHER" id="PTHR33398:SF1">
    <property type="entry name" value="SMALL RIBOSOMAL SUBUNIT PROTEIN BS20C"/>
    <property type="match status" value="1"/>
</dbReference>
<feature type="region of interest" description="Disordered" evidence="8">
    <location>
        <begin position="1"/>
        <end position="35"/>
    </location>
</feature>
<dbReference type="HAMAP" id="MF_00500">
    <property type="entry name" value="Ribosomal_bS20"/>
    <property type="match status" value="1"/>
</dbReference>